<dbReference type="EMBL" id="JAGIYY010000003">
    <property type="protein sequence ID" value="MBP0439408.1"/>
    <property type="molecule type" value="Genomic_DNA"/>
</dbReference>
<organism evidence="2 3">
    <name type="scientific">Tianweitania sediminis</name>
    <dbReference type="NCBI Taxonomy" id="1502156"/>
    <lineage>
        <taxon>Bacteria</taxon>
        <taxon>Pseudomonadati</taxon>
        <taxon>Pseudomonadota</taxon>
        <taxon>Alphaproteobacteria</taxon>
        <taxon>Hyphomicrobiales</taxon>
        <taxon>Phyllobacteriaceae</taxon>
        <taxon>Tianweitania</taxon>
    </lineage>
</organism>
<keyword evidence="3" id="KW-1185">Reference proteome</keyword>
<sequence>MARSAWPRGNNLAESVLRPTDKEAVRLAKTLLRTARYGALAVLDPVDAGPLVSRVAVACDSDGAPAILVSGLAAHTAALHSDERCSLLVGEPGKGDALAYPRLTVRCRARPVGNDLDGERLAARFLRHVPKAALYAQLPDFRYFRLEPLSAALNGGFGKAYALSGSDLLVENGFSLAEFEPSILGHMNEDHAEAVSLCAERLAAQPSGAWTMTGIDPEGADLAWGDQTARIWFDHRVNSRIDARTALLALVRAAQAVPPNC</sequence>
<dbReference type="Pfam" id="PF10615">
    <property type="entry name" value="DUF2470"/>
    <property type="match status" value="1"/>
</dbReference>
<dbReference type="AlphaFoldDB" id="A0A8J7R237"/>
<proteinExistence type="predicted"/>
<comment type="caution">
    <text evidence="2">The sequence shown here is derived from an EMBL/GenBank/DDBJ whole genome shotgun (WGS) entry which is preliminary data.</text>
</comment>
<dbReference type="SUPFAM" id="SSF50475">
    <property type="entry name" value="FMN-binding split barrel"/>
    <property type="match status" value="1"/>
</dbReference>
<dbReference type="PANTHER" id="PTHR13343:SF17">
    <property type="entry name" value="CELLULAR REPRESSOR OF E1A-STIMULATED GENES, ISOFORM A"/>
    <property type="match status" value="1"/>
</dbReference>
<dbReference type="InterPro" id="IPR019595">
    <property type="entry name" value="DUF2470"/>
</dbReference>
<dbReference type="GO" id="GO:0005737">
    <property type="term" value="C:cytoplasm"/>
    <property type="evidence" value="ECO:0007669"/>
    <property type="project" value="UniProtKB-ARBA"/>
</dbReference>
<dbReference type="PANTHER" id="PTHR13343">
    <property type="entry name" value="CREG1 PROTEIN"/>
    <property type="match status" value="1"/>
</dbReference>
<evidence type="ECO:0000313" key="3">
    <source>
        <dbReference type="Proteomes" id="UP000666240"/>
    </source>
</evidence>
<gene>
    <name evidence="2" type="ORF">J5Y06_12170</name>
</gene>
<dbReference type="Gene3D" id="2.30.110.10">
    <property type="entry name" value="Electron Transport, Fmn-binding Protein, Chain A"/>
    <property type="match status" value="1"/>
</dbReference>
<dbReference type="Proteomes" id="UP000666240">
    <property type="component" value="Unassembled WGS sequence"/>
</dbReference>
<accession>A0A8J7R237</accession>
<name>A0A8J7R237_9HYPH</name>
<protein>
    <submittedName>
        <fullName evidence="2">HugZ family protein</fullName>
    </submittedName>
</protein>
<feature type="domain" description="DUF2470" evidence="1">
    <location>
        <begin position="181"/>
        <end position="250"/>
    </location>
</feature>
<evidence type="ECO:0000259" key="1">
    <source>
        <dbReference type="Pfam" id="PF10615"/>
    </source>
</evidence>
<dbReference type="InterPro" id="IPR037119">
    <property type="entry name" value="Haem_oxidase_HugZ-like_sf"/>
</dbReference>
<reference evidence="2" key="1">
    <citation type="submission" date="2021-03" db="EMBL/GenBank/DDBJ databases">
        <title>Genome sequencing and assembly of Tianweitania sediminis.</title>
        <authorList>
            <person name="Chhetri G."/>
        </authorList>
    </citation>
    <scope>NUCLEOTIDE SEQUENCE</scope>
    <source>
        <strain evidence="2">Z8</strain>
    </source>
</reference>
<dbReference type="Gene3D" id="3.20.180.10">
    <property type="entry name" value="PNP-oxidase-like"/>
    <property type="match status" value="1"/>
</dbReference>
<dbReference type="InterPro" id="IPR012349">
    <property type="entry name" value="Split_barrel_FMN-bd"/>
</dbReference>
<evidence type="ECO:0000313" key="2">
    <source>
        <dbReference type="EMBL" id="MBP0439408.1"/>
    </source>
</evidence>